<dbReference type="Gene3D" id="3.40.50.300">
    <property type="entry name" value="P-loop containing nucleotide triphosphate hydrolases"/>
    <property type="match status" value="1"/>
</dbReference>
<keyword evidence="3" id="KW-1185">Reference proteome</keyword>
<dbReference type="AlphaFoldDB" id="A0A4R2LBV2"/>
<dbReference type="PANTHER" id="PTHR43581:SF2">
    <property type="entry name" value="EXCINUCLEASE ATPASE SUBUNIT"/>
    <property type="match status" value="1"/>
</dbReference>
<dbReference type="InterPro" id="IPR051396">
    <property type="entry name" value="Bact_Antivir_Def_Nuclease"/>
</dbReference>
<proteinExistence type="predicted"/>
<organism evidence="2 3">
    <name type="scientific">Frisingicoccus caecimuris</name>
    <dbReference type="NCBI Taxonomy" id="1796636"/>
    <lineage>
        <taxon>Bacteria</taxon>
        <taxon>Bacillati</taxon>
        <taxon>Bacillota</taxon>
        <taxon>Clostridia</taxon>
        <taxon>Lachnospirales</taxon>
        <taxon>Lachnospiraceae</taxon>
        <taxon>Frisingicoccus</taxon>
    </lineage>
</organism>
<dbReference type="EMBL" id="SLXA01000020">
    <property type="protein sequence ID" value="TCO81901.1"/>
    <property type="molecule type" value="Genomic_DNA"/>
</dbReference>
<reference evidence="2 3" key="1">
    <citation type="submission" date="2019-03" db="EMBL/GenBank/DDBJ databases">
        <title>Genomic Encyclopedia of Type Strains, Phase IV (KMG-IV): sequencing the most valuable type-strain genomes for metagenomic binning, comparative biology and taxonomic classification.</title>
        <authorList>
            <person name="Goeker M."/>
        </authorList>
    </citation>
    <scope>NUCLEOTIDE SEQUENCE [LARGE SCALE GENOMIC DNA]</scope>
    <source>
        <strain evidence="2 3">DSM 28559</strain>
    </source>
</reference>
<dbReference type="Proteomes" id="UP000295711">
    <property type="component" value="Unassembled WGS sequence"/>
</dbReference>
<dbReference type="RefSeq" id="WP_132094259.1">
    <property type="nucleotide sequence ID" value="NZ_JANKAQ010000019.1"/>
</dbReference>
<evidence type="ECO:0000313" key="3">
    <source>
        <dbReference type="Proteomes" id="UP000295711"/>
    </source>
</evidence>
<dbReference type="Pfam" id="PF13175">
    <property type="entry name" value="AAA_15"/>
    <property type="match status" value="1"/>
</dbReference>
<dbReference type="InterPro" id="IPR041685">
    <property type="entry name" value="AAA_GajA/Old/RecF-like"/>
</dbReference>
<protein>
    <submittedName>
        <fullName evidence="2">AAA ATPase-like protein</fullName>
    </submittedName>
</protein>
<name>A0A4R2LBV2_9FIRM</name>
<sequence length="435" mass="50033">MKLGIENFAKIKNADIIIDGITVIAGENNTGKSTVGKILFSFFNALNDIEEKISGERMSEVDKTNRLILRKYISSLDISRSVLTNSVVNLSRRIRLQLKKVMDENVTISDDKIREIVERSLGRNSLKLEKLDEWPDMVDEMVRNISEILLLPEETIIREVISRYFNRVFHAQMNSASNHQSDEAVLKLQIKERSEKLFFSNNECKHFTNELNIIHKAIYIDNPFVIDELSGYNDLNPMNEFLKNLLIEEDGDDVIDGVIESVRTKEKLSDIYETLQSIVDGEIIFGKDEEFYLKNSSFNEPIVFHNLSAGLKAFVILKMLIEKGCLKEKDVVILDEPEIHLHPQWQIAYAELIVLLQKHFDLSVIVTTHSPYFLDAIHLFSCKHGIDDKVNYYLSSNVNDAVQMDLVTENIDLIYKKMASPIQALDTLRYELNND</sequence>
<evidence type="ECO:0000313" key="2">
    <source>
        <dbReference type="EMBL" id="TCO81901.1"/>
    </source>
</evidence>
<comment type="caution">
    <text evidence="2">The sequence shown here is derived from an EMBL/GenBank/DDBJ whole genome shotgun (WGS) entry which is preliminary data.</text>
</comment>
<dbReference type="CDD" id="cd00267">
    <property type="entry name" value="ABC_ATPase"/>
    <property type="match status" value="1"/>
</dbReference>
<dbReference type="SUPFAM" id="SSF52540">
    <property type="entry name" value="P-loop containing nucleoside triphosphate hydrolases"/>
    <property type="match status" value="1"/>
</dbReference>
<accession>A0A4R2LBV2</accession>
<feature type="domain" description="Endonuclease GajA/Old nuclease/RecF-like AAA" evidence="1">
    <location>
        <begin position="2"/>
        <end position="373"/>
    </location>
</feature>
<evidence type="ECO:0000259" key="1">
    <source>
        <dbReference type="Pfam" id="PF13175"/>
    </source>
</evidence>
<dbReference type="PANTHER" id="PTHR43581">
    <property type="entry name" value="ATP/GTP PHOSPHATASE"/>
    <property type="match status" value="1"/>
</dbReference>
<dbReference type="InterPro" id="IPR027417">
    <property type="entry name" value="P-loop_NTPase"/>
</dbReference>
<dbReference type="OrthoDB" id="9801813at2"/>
<gene>
    <name evidence="2" type="ORF">EV212_12030</name>
</gene>